<feature type="region of interest" description="Disordered" evidence="1">
    <location>
        <begin position="53"/>
        <end position="73"/>
    </location>
</feature>
<accession>A0ABR0SJ25</accession>
<organism evidence="3 4">
    <name type="scientific">Cladobotryum mycophilum</name>
    <dbReference type="NCBI Taxonomy" id="491253"/>
    <lineage>
        <taxon>Eukaryota</taxon>
        <taxon>Fungi</taxon>
        <taxon>Dikarya</taxon>
        <taxon>Ascomycota</taxon>
        <taxon>Pezizomycotina</taxon>
        <taxon>Sordariomycetes</taxon>
        <taxon>Hypocreomycetidae</taxon>
        <taxon>Hypocreales</taxon>
        <taxon>Hypocreaceae</taxon>
        <taxon>Cladobotryum</taxon>
    </lineage>
</organism>
<evidence type="ECO:0000259" key="2">
    <source>
        <dbReference type="Pfam" id="PF20150"/>
    </source>
</evidence>
<sequence length="340" mass="38787">MEDAASSLSSPPAEVEASECTFPFNSLPVEIRDVIWEFTLPPARVFHVSGTADRGRNVQPTDPRRTPLPFISAINPPRPRGLGGYIFASSPTRPGLWFNPQRDILYLDRNQRHHLRTKEGKPARHIFGWDRVLHVGIEWRAWFRDVPHRQPGRGMRRDWRAAIQSLYIYMPHLKGIHYILPRVRHIGGVTGGREPYGAAKYPTELVTLPATTSIPWYKTRGAAGNAPAAPGTGAAVLEQMGAPTATTGEGHRPYLATWEHIREDMERSMESDDESDDGREDDEQEEELDWTMVDEFDEYERVNASNRLWRDERPEVVGWWLLRCGASMEKEDPQVRAYLV</sequence>
<dbReference type="EMBL" id="JAVFKD010000012">
    <property type="protein sequence ID" value="KAK5992169.1"/>
    <property type="molecule type" value="Genomic_DNA"/>
</dbReference>
<evidence type="ECO:0000313" key="3">
    <source>
        <dbReference type="EMBL" id="KAK5992169.1"/>
    </source>
</evidence>
<gene>
    <name evidence="3" type="ORF">PT974_05569</name>
</gene>
<comment type="caution">
    <text evidence="3">The sequence shown here is derived from an EMBL/GenBank/DDBJ whole genome shotgun (WGS) entry which is preliminary data.</text>
</comment>
<keyword evidence="4" id="KW-1185">Reference proteome</keyword>
<dbReference type="Proteomes" id="UP001338125">
    <property type="component" value="Unassembled WGS sequence"/>
</dbReference>
<protein>
    <recommendedName>
        <fullName evidence="2">2EXR domain-containing protein</fullName>
    </recommendedName>
</protein>
<dbReference type="InterPro" id="IPR045518">
    <property type="entry name" value="2EXR"/>
</dbReference>
<dbReference type="Pfam" id="PF20150">
    <property type="entry name" value="2EXR"/>
    <property type="match status" value="1"/>
</dbReference>
<proteinExistence type="predicted"/>
<name>A0ABR0SJ25_9HYPO</name>
<feature type="region of interest" description="Disordered" evidence="1">
    <location>
        <begin position="266"/>
        <end position="288"/>
    </location>
</feature>
<feature type="domain" description="2EXR" evidence="2">
    <location>
        <begin position="23"/>
        <end position="105"/>
    </location>
</feature>
<evidence type="ECO:0000256" key="1">
    <source>
        <dbReference type="SAM" id="MobiDB-lite"/>
    </source>
</evidence>
<evidence type="ECO:0000313" key="4">
    <source>
        <dbReference type="Proteomes" id="UP001338125"/>
    </source>
</evidence>
<reference evidence="3 4" key="1">
    <citation type="submission" date="2024-01" db="EMBL/GenBank/DDBJ databases">
        <title>Complete genome of Cladobotryum mycophilum ATHUM6906.</title>
        <authorList>
            <person name="Christinaki A.C."/>
            <person name="Myridakis A.I."/>
            <person name="Kouvelis V.N."/>
        </authorList>
    </citation>
    <scope>NUCLEOTIDE SEQUENCE [LARGE SCALE GENOMIC DNA]</scope>
    <source>
        <strain evidence="3 4">ATHUM6906</strain>
    </source>
</reference>
<feature type="compositionally biased region" description="Acidic residues" evidence="1">
    <location>
        <begin position="271"/>
        <end position="288"/>
    </location>
</feature>